<dbReference type="KEGG" id="der:26526038"/>
<dbReference type="Proteomes" id="UP000008711">
    <property type="component" value="Unassembled WGS sequence"/>
</dbReference>
<name>A0A0Q5WMV3_DROER</name>
<organism evidence="1 2">
    <name type="scientific">Drosophila erecta</name>
    <name type="common">Fruit fly</name>
    <dbReference type="NCBI Taxonomy" id="7220"/>
    <lineage>
        <taxon>Eukaryota</taxon>
        <taxon>Metazoa</taxon>
        <taxon>Ecdysozoa</taxon>
        <taxon>Arthropoda</taxon>
        <taxon>Hexapoda</taxon>
        <taxon>Insecta</taxon>
        <taxon>Pterygota</taxon>
        <taxon>Neoptera</taxon>
        <taxon>Endopterygota</taxon>
        <taxon>Diptera</taxon>
        <taxon>Brachycera</taxon>
        <taxon>Muscomorpha</taxon>
        <taxon>Ephydroidea</taxon>
        <taxon>Drosophilidae</taxon>
        <taxon>Drosophila</taxon>
        <taxon>Sophophora</taxon>
    </lineage>
</organism>
<protein>
    <submittedName>
        <fullName evidence="1">Uncharacterized protein</fullName>
    </submittedName>
</protein>
<dbReference type="EMBL" id="CH954177">
    <property type="protein sequence ID" value="KQS70232.1"/>
    <property type="molecule type" value="Genomic_DNA"/>
</dbReference>
<evidence type="ECO:0000313" key="2">
    <source>
        <dbReference type="Proteomes" id="UP000008711"/>
    </source>
</evidence>
<sequence length="106" mass="12640">MSKLFRMKGLGPTGCQEAGWEVGQVEEDSQPDRCRWHVQHLPHYCEHNQYFQYFKDAGLDLANLTHRRKIEIISVYLTWIRVVMNTWQLSSYCLDEITYTLQVIQF</sequence>
<dbReference type="AlphaFoldDB" id="A0A0Q5WMV3"/>
<keyword evidence="2" id="KW-1185">Reference proteome</keyword>
<gene>
    <name evidence="1" type="primary">Dere\GG26214</name>
    <name evidence="1" type="synonym">GG26214</name>
    <name evidence="1" type="ORF">Dere_GG26214</name>
</gene>
<proteinExistence type="predicted"/>
<dbReference type="OrthoDB" id="7808355at2759"/>
<evidence type="ECO:0000313" key="1">
    <source>
        <dbReference type="EMBL" id="KQS70232.1"/>
    </source>
</evidence>
<reference evidence="1 2" key="1">
    <citation type="journal article" date="2007" name="Nature">
        <title>Evolution of genes and genomes on the Drosophila phylogeny.</title>
        <authorList>
            <consortium name="Drosophila 12 Genomes Consortium"/>
            <person name="Clark A.G."/>
            <person name="Eisen M.B."/>
            <person name="Smith D.R."/>
            <person name="Bergman C.M."/>
            <person name="Oliver B."/>
            <person name="Markow T.A."/>
            <person name="Kaufman T.C."/>
            <person name="Kellis M."/>
            <person name="Gelbart W."/>
            <person name="Iyer V.N."/>
            <person name="Pollard D.A."/>
            <person name="Sackton T.B."/>
            <person name="Larracuente A.M."/>
            <person name="Singh N.D."/>
            <person name="Abad J.P."/>
            <person name="Abt D.N."/>
            <person name="Adryan B."/>
            <person name="Aguade M."/>
            <person name="Akashi H."/>
            <person name="Anderson W.W."/>
            <person name="Aquadro C.F."/>
            <person name="Ardell D.H."/>
            <person name="Arguello R."/>
            <person name="Artieri C.G."/>
            <person name="Barbash D.A."/>
            <person name="Barker D."/>
            <person name="Barsanti P."/>
            <person name="Batterham P."/>
            <person name="Batzoglou S."/>
            <person name="Begun D."/>
            <person name="Bhutkar A."/>
            <person name="Blanco E."/>
            <person name="Bosak S.A."/>
            <person name="Bradley R.K."/>
            <person name="Brand A.D."/>
            <person name="Brent M.R."/>
            <person name="Brooks A.N."/>
            <person name="Brown R.H."/>
            <person name="Butlin R.K."/>
            <person name="Caggese C."/>
            <person name="Calvi B.R."/>
            <person name="Bernardo de Carvalho A."/>
            <person name="Caspi A."/>
            <person name="Castrezana S."/>
            <person name="Celniker S.E."/>
            <person name="Chang J.L."/>
            <person name="Chapple C."/>
            <person name="Chatterji S."/>
            <person name="Chinwalla A."/>
            <person name="Civetta A."/>
            <person name="Clifton S.W."/>
            <person name="Comeron J.M."/>
            <person name="Costello J.C."/>
            <person name="Coyne J.A."/>
            <person name="Daub J."/>
            <person name="David R.G."/>
            <person name="Delcher A.L."/>
            <person name="Delehaunty K."/>
            <person name="Do C.B."/>
            <person name="Ebling H."/>
            <person name="Edwards K."/>
            <person name="Eickbush T."/>
            <person name="Evans J.D."/>
            <person name="Filipski A."/>
            <person name="Findeiss S."/>
            <person name="Freyhult E."/>
            <person name="Fulton L."/>
            <person name="Fulton R."/>
            <person name="Garcia A.C."/>
            <person name="Gardiner A."/>
            <person name="Garfield D.A."/>
            <person name="Garvin B.E."/>
            <person name="Gibson G."/>
            <person name="Gilbert D."/>
            <person name="Gnerre S."/>
            <person name="Godfrey J."/>
            <person name="Good R."/>
            <person name="Gotea V."/>
            <person name="Gravely B."/>
            <person name="Greenberg A.J."/>
            <person name="Griffiths-Jones S."/>
            <person name="Gross S."/>
            <person name="Guigo R."/>
            <person name="Gustafson E.A."/>
            <person name="Haerty W."/>
            <person name="Hahn M.W."/>
            <person name="Halligan D.L."/>
            <person name="Halpern A.L."/>
            <person name="Halter G.M."/>
            <person name="Han M.V."/>
            <person name="Heger A."/>
            <person name="Hillier L."/>
            <person name="Hinrichs A.S."/>
            <person name="Holmes I."/>
            <person name="Hoskins R.A."/>
            <person name="Hubisz M.J."/>
            <person name="Hultmark D."/>
            <person name="Huntley M.A."/>
            <person name="Jaffe D.B."/>
            <person name="Jagadeeshan S."/>
            <person name="Jeck W.R."/>
            <person name="Johnson J."/>
            <person name="Jones C.D."/>
            <person name="Jordan W.C."/>
            <person name="Karpen G.H."/>
            <person name="Kataoka E."/>
            <person name="Keightley P.D."/>
            <person name="Kheradpour P."/>
            <person name="Kirkness E.F."/>
            <person name="Koerich L.B."/>
            <person name="Kristiansen K."/>
            <person name="Kudrna D."/>
            <person name="Kulathinal R.J."/>
            <person name="Kumar S."/>
            <person name="Kwok R."/>
            <person name="Lander E."/>
            <person name="Langley C.H."/>
            <person name="Lapoint R."/>
            <person name="Lazzaro B.P."/>
            <person name="Lee S.J."/>
            <person name="Levesque L."/>
            <person name="Li R."/>
            <person name="Lin C.F."/>
            <person name="Lin M.F."/>
            <person name="Lindblad-Toh K."/>
            <person name="Llopart A."/>
            <person name="Long M."/>
            <person name="Low L."/>
            <person name="Lozovsky E."/>
            <person name="Lu J."/>
            <person name="Luo M."/>
            <person name="Machado C.A."/>
            <person name="Makalowski W."/>
            <person name="Marzo M."/>
            <person name="Matsuda M."/>
            <person name="Matzkin L."/>
            <person name="McAllister B."/>
            <person name="McBride C.S."/>
            <person name="McKernan B."/>
            <person name="McKernan K."/>
            <person name="Mendez-Lago M."/>
            <person name="Minx P."/>
            <person name="Mollenhauer M.U."/>
            <person name="Montooth K."/>
            <person name="Mount S.M."/>
            <person name="Mu X."/>
            <person name="Myers E."/>
            <person name="Negre B."/>
            <person name="Newfeld S."/>
            <person name="Nielsen R."/>
            <person name="Noor M.A."/>
            <person name="O'Grady P."/>
            <person name="Pachter L."/>
            <person name="Papaceit M."/>
            <person name="Parisi M.J."/>
            <person name="Parisi M."/>
            <person name="Parts L."/>
            <person name="Pedersen J.S."/>
            <person name="Pesole G."/>
            <person name="Phillippy A.M."/>
            <person name="Ponting C.P."/>
            <person name="Pop M."/>
            <person name="Porcelli D."/>
            <person name="Powell J.R."/>
            <person name="Prohaska S."/>
            <person name="Pruitt K."/>
            <person name="Puig M."/>
            <person name="Quesneville H."/>
            <person name="Ram K.R."/>
            <person name="Rand D."/>
            <person name="Rasmussen M.D."/>
            <person name="Reed L.K."/>
            <person name="Reenan R."/>
            <person name="Reily A."/>
            <person name="Remington K.A."/>
            <person name="Rieger T.T."/>
            <person name="Ritchie M.G."/>
            <person name="Robin C."/>
            <person name="Rogers Y.H."/>
            <person name="Rohde C."/>
            <person name="Rozas J."/>
            <person name="Rubenfield M.J."/>
            <person name="Ruiz A."/>
            <person name="Russo S."/>
            <person name="Salzberg S.L."/>
            <person name="Sanchez-Gracia A."/>
            <person name="Saranga D.J."/>
            <person name="Sato H."/>
            <person name="Schaeffer S.W."/>
            <person name="Schatz M.C."/>
            <person name="Schlenke T."/>
            <person name="Schwartz R."/>
            <person name="Segarra C."/>
            <person name="Singh R.S."/>
            <person name="Sirot L."/>
            <person name="Sirota M."/>
            <person name="Sisneros N.B."/>
            <person name="Smith C.D."/>
            <person name="Smith T.F."/>
            <person name="Spieth J."/>
            <person name="Stage D.E."/>
            <person name="Stark A."/>
            <person name="Stephan W."/>
            <person name="Strausberg R.L."/>
            <person name="Strempel S."/>
            <person name="Sturgill D."/>
            <person name="Sutton G."/>
            <person name="Sutton G.G."/>
            <person name="Tao W."/>
            <person name="Teichmann S."/>
            <person name="Tobari Y.N."/>
            <person name="Tomimura Y."/>
            <person name="Tsolas J.M."/>
            <person name="Valente V.L."/>
            <person name="Venter E."/>
            <person name="Venter J.C."/>
            <person name="Vicario S."/>
            <person name="Vieira F.G."/>
            <person name="Vilella A.J."/>
            <person name="Villasante A."/>
            <person name="Walenz B."/>
            <person name="Wang J."/>
            <person name="Wasserman M."/>
            <person name="Watts T."/>
            <person name="Wilson D."/>
            <person name="Wilson R.K."/>
            <person name="Wing R.A."/>
            <person name="Wolfner M.F."/>
            <person name="Wong A."/>
            <person name="Wong G.K."/>
            <person name="Wu C.I."/>
            <person name="Wu G."/>
            <person name="Yamamoto D."/>
            <person name="Yang H.P."/>
            <person name="Yang S.P."/>
            <person name="Yorke J.A."/>
            <person name="Yoshida K."/>
            <person name="Zdobnov E."/>
            <person name="Zhang P."/>
            <person name="Zhang Y."/>
            <person name="Zimin A.V."/>
            <person name="Baldwin J."/>
            <person name="Abdouelleil A."/>
            <person name="Abdulkadir J."/>
            <person name="Abebe A."/>
            <person name="Abera B."/>
            <person name="Abreu J."/>
            <person name="Acer S.C."/>
            <person name="Aftuck L."/>
            <person name="Alexander A."/>
            <person name="An P."/>
            <person name="Anderson E."/>
            <person name="Anderson S."/>
            <person name="Arachi H."/>
            <person name="Azer M."/>
            <person name="Bachantsang P."/>
            <person name="Barry A."/>
            <person name="Bayul T."/>
            <person name="Berlin A."/>
            <person name="Bessette D."/>
            <person name="Bloom T."/>
            <person name="Blye J."/>
            <person name="Boguslavskiy L."/>
            <person name="Bonnet C."/>
            <person name="Boukhgalter B."/>
            <person name="Bourzgui I."/>
            <person name="Brown A."/>
            <person name="Cahill P."/>
            <person name="Channer S."/>
            <person name="Cheshatsang Y."/>
            <person name="Chuda L."/>
            <person name="Citroen M."/>
            <person name="Collymore A."/>
            <person name="Cooke P."/>
            <person name="Costello M."/>
            <person name="D'Aco K."/>
            <person name="Daza R."/>
            <person name="De Haan G."/>
            <person name="DeGray S."/>
            <person name="DeMaso C."/>
            <person name="Dhargay N."/>
            <person name="Dooley K."/>
            <person name="Dooley E."/>
            <person name="Doricent M."/>
            <person name="Dorje P."/>
            <person name="Dorjee K."/>
            <person name="Dupes A."/>
            <person name="Elong R."/>
            <person name="Falk J."/>
            <person name="Farina A."/>
            <person name="Faro S."/>
            <person name="Ferguson D."/>
            <person name="Fisher S."/>
            <person name="Foley C.D."/>
            <person name="Franke A."/>
            <person name="Friedrich D."/>
            <person name="Gadbois L."/>
            <person name="Gearin G."/>
            <person name="Gearin C.R."/>
            <person name="Giannoukos G."/>
            <person name="Goode T."/>
            <person name="Graham J."/>
            <person name="Grandbois E."/>
            <person name="Grewal S."/>
            <person name="Gyaltsen K."/>
            <person name="Hafez N."/>
            <person name="Hagos B."/>
            <person name="Hall J."/>
            <person name="Henson C."/>
            <person name="Hollinger A."/>
            <person name="Honan T."/>
            <person name="Huard M.D."/>
            <person name="Hughes L."/>
            <person name="Hurhula B."/>
            <person name="Husby M.E."/>
            <person name="Kamat A."/>
            <person name="Kanga B."/>
            <person name="Kashin S."/>
            <person name="Khazanovich D."/>
            <person name="Kisner P."/>
            <person name="Lance K."/>
            <person name="Lara M."/>
            <person name="Lee W."/>
            <person name="Lennon N."/>
            <person name="Letendre F."/>
            <person name="LeVine R."/>
            <person name="Lipovsky A."/>
            <person name="Liu X."/>
            <person name="Liu J."/>
            <person name="Liu S."/>
            <person name="Lokyitsang T."/>
            <person name="Lokyitsang Y."/>
            <person name="Lubonja R."/>
            <person name="Lui A."/>
            <person name="MacDonald P."/>
            <person name="Magnisalis V."/>
            <person name="Maru K."/>
            <person name="Matthews C."/>
            <person name="McCusker W."/>
            <person name="McDonough S."/>
            <person name="Mehta T."/>
            <person name="Meldrim J."/>
            <person name="Meneus L."/>
            <person name="Mihai O."/>
            <person name="Mihalev A."/>
            <person name="Mihova T."/>
            <person name="Mittelman R."/>
            <person name="Mlenga V."/>
            <person name="Montmayeur A."/>
            <person name="Mulrain L."/>
            <person name="Navidi A."/>
            <person name="Naylor J."/>
            <person name="Negash T."/>
            <person name="Nguyen T."/>
            <person name="Nguyen N."/>
            <person name="Nicol R."/>
            <person name="Norbu C."/>
            <person name="Norbu N."/>
            <person name="Novod N."/>
            <person name="O'Neill B."/>
            <person name="Osman S."/>
            <person name="Markiewicz E."/>
            <person name="Oyono O.L."/>
            <person name="Patti C."/>
            <person name="Phunkhang P."/>
            <person name="Pierre F."/>
            <person name="Priest M."/>
            <person name="Raghuraman S."/>
            <person name="Rege F."/>
            <person name="Reyes R."/>
            <person name="Rise C."/>
            <person name="Rogov P."/>
            <person name="Ross K."/>
            <person name="Ryan E."/>
            <person name="Settipalli S."/>
            <person name="Shea T."/>
            <person name="Sherpa N."/>
            <person name="Shi L."/>
            <person name="Shih D."/>
            <person name="Sparrow T."/>
            <person name="Spaulding J."/>
            <person name="Stalker J."/>
            <person name="Stange-Thomann N."/>
            <person name="Stavropoulos S."/>
            <person name="Stone C."/>
            <person name="Strader C."/>
            <person name="Tesfaye S."/>
            <person name="Thomson T."/>
            <person name="Thoulutsang Y."/>
            <person name="Thoulutsang D."/>
            <person name="Topham K."/>
            <person name="Topping I."/>
            <person name="Tsamla T."/>
            <person name="Vassiliev H."/>
            <person name="Vo A."/>
            <person name="Wangchuk T."/>
            <person name="Wangdi T."/>
            <person name="Weiand M."/>
            <person name="Wilkinson J."/>
            <person name="Wilson A."/>
            <person name="Yadav S."/>
            <person name="Young G."/>
            <person name="Yu Q."/>
            <person name="Zembek L."/>
            <person name="Zhong D."/>
            <person name="Zimmer A."/>
            <person name="Zwirko Z."/>
            <person name="Jaffe D.B."/>
            <person name="Alvarez P."/>
            <person name="Brockman W."/>
            <person name="Butler J."/>
            <person name="Chin C."/>
            <person name="Gnerre S."/>
            <person name="Grabherr M."/>
            <person name="Kleber M."/>
            <person name="Mauceli E."/>
            <person name="MacCallum I."/>
        </authorList>
    </citation>
    <scope>NUCLEOTIDE SEQUENCE [LARGE SCALE GENOMIC DNA]</scope>
    <source>
        <strain evidence="1 2">TSC#14021-0224.01</strain>
    </source>
</reference>
<reference evidence="1 2" key="2">
    <citation type="journal article" date="2008" name="Bioinformatics">
        <title>Assembly reconciliation.</title>
        <authorList>
            <person name="Zimin A.V."/>
            <person name="Smith D.R."/>
            <person name="Sutton G."/>
            <person name="Yorke J.A."/>
        </authorList>
    </citation>
    <scope>NUCLEOTIDE SEQUENCE [LARGE SCALE GENOMIC DNA]</scope>
    <source>
        <strain evidence="1 2">TSC#14021-0224.01</strain>
    </source>
</reference>
<accession>A0A0Q5WMV3</accession>